<dbReference type="AlphaFoldDB" id="A0A8S3XE94"/>
<proteinExistence type="predicted"/>
<dbReference type="Proteomes" id="UP000691718">
    <property type="component" value="Unassembled WGS sequence"/>
</dbReference>
<evidence type="ECO:0000313" key="3">
    <source>
        <dbReference type="Proteomes" id="UP000691718"/>
    </source>
</evidence>
<dbReference type="PROSITE" id="PS51257">
    <property type="entry name" value="PROKAR_LIPOPROTEIN"/>
    <property type="match status" value="1"/>
</dbReference>
<protein>
    <submittedName>
        <fullName evidence="2">(apollo) hypothetical protein</fullName>
    </submittedName>
</protein>
<comment type="caution">
    <text evidence="2">The sequence shown here is derived from an EMBL/GenBank/DDBJ whole genome shotgun (WGS) entry which is preliminary data.</text>
</comment>
<feature type="signal peptide" evidence="1">
    <location>
        <begin position="1"/>
        <end position="19"/>
    </location>
</feature>
<organism evidence="2 3">
    <name type="scientific">Parnassius apollo</name>
    <name type="common">Apollo butterfly</name>
    <name type="synonym">Papilio apollo</name>
    <dbReference type="NCBI Taxonomy" id="110799"/>
    <lineage>
        <taxon>Eukaryota</taxon>
        <taxon>Metazoa</taxon>
        <taxon>Ecdysozoa</taxon>
        <taxon>Arthropoda</taxon>
        <taxon>Hexapoda</taxon>
        <taxon>Insecta</taxon>
        <taxon>Pterygota</taxon>
        <taxon>Neoptera</taxon>
        <taxon>Endopterygota</taxon>
        <taxon>Lepidoptera</taxon>
        <taxon>Glossata</taxon>
        <taxon>Ditrysia</taxon>
        <taxon>Papilionoidea</taxon>
        <taxon>Papilionidae</taxon>
        <taxon>Parnassiinae</taxon>
        <taxon>Parnassini</taxon>
        <taxon>Parnassius</taxon>
        <taxon>Parnassius</taxon>
    </lineage>
</organism>
<sequence length="119" mass="13451">MTGTKSLIVFSLLAASCLSQRPPYAGSRPIGYPLLGDRTNSSSNDELGNRPVPIEATITTDRLPIEALGDINLIKQLRKYPLDKQPFWFINWEALEENRRNSQTYSLGTNNYIHPVFKK</sequence>
<dbReference type="EMBL" id="CAJQZP010001137">
    <property type="protein sequence ID" value="CAG5020453.1"/>
    <property type="molecule type" value="Genomic_DNA"/>
</dbReference>
<evidence type="ECO:0000256" key="1">
    <source>
        <dbReference type="SAM" id="SignalP"/>
    </source>
</evidence>
<keyword evidence="3" id="KW-1185">Reference proteome</keyword>
<keyword evidence="1" id="KW-0732">Signal</keyword>
<dbReference type="OrthoDB" id="6612236at2759"/>
<name>A0A8S3XE94_PARAO</name>
<evidence type="ECO:0000313" key="2">
    <source>
        <dbReference type="EMBL" id="CAG5020453.1"/>
    </source>
</evidence>
<feature type="chain" id="PRO_5035883558" evidence="1">
    <location>
        <begin position="20"/>
        <end position="119"/>
    </location>
</feature>
<gene>
    <name evidence="2" type="ORF">PAPOLLO_LOCUS17283</name>
</gene>
<reference evidence="2" key="1">
    <citation type="submission" date="2021-04" db="EMBL/GenBank/DDBJ databases">
        <authorList>
            <person name="Tunstrom K."/>
        </authorList>
    </citation>
    <scope>NUCLEOTIDE SEQUENCE</scope>
</reference>
<accession>A0A8S3XE94</accession>